<dbReference type="RefSeq" id="WP_072149765.1">
    <property type="nucleotide sequence ID" value="NZ_CZVH01000076.1"/>
</dbReference>
<organism evidence="1 2">
    <name type="scientific">Kryptobacter tengchongensis</name>
    <dbReference type="NCBI Taxonomy" id="1643429"/>
    <lineage>
        <taxon>Bacteria</taxon>
        <taxon>Pseudomonadati</taxon>
        <taxon>Candidatus Kryptoniota</taxon>
        <taxon>Candidatus Kryptobacter</taxon>
    </lineage>
</organism>
<evidence type="ECO:0008006" key="3">
    <source>
        <dbReference type="Google" id="ProtNLM"/>
    </source>
</evidence>
<evidence type="ECO:0000313" key="2">
    <source>
        <dbReference type="Proteomes" id="UP000243065"/>
    </source>
</evidence>
<accession>A0A656D420</accession>
<dbReference type="OrthoDB" id="9799758at2"/>
<reference evidence="1 2" key="1">
    <citation type="submission" date="2015-11" db="EMBL/GenBank/DDBJ databases">
        <authorList>
            <person name="Varghese N."/>
        </authorList>
    </citation>
    <scope>NUCLEOTIDE SEQUENCE [LARGE SCALE GENOMIC DNA]</scope>
    <source>
        <strain evidence="1 2">JGI-24</strain>
    </source>
</reference>
<proteinExistence type="predicted"/>
<gene>
    <name evidence="1" type="ORF">JGI24_00278</name>
</gene>
<name>A0A656D420_KRYT1</name>
<keyword evidence="2" id="KW-1185">Reference proteome</keyword>
<evidence type="ECO:0000313" key="1">
    <source>
        <dbReference type="EMBL" id="CUS97470.1"/>
    </source>
</evidence>
<sequence length="83" mass="10010">MEKIEKKKFGFIEFRAQKLNEKFTRIEIDFKGRHIWTTCKNGEEKEAIVELLKELFEDEIESLLKICSEFKIDIRKIIKSEKT</sequence>
<dbReference type="Proteomes" id="UP000243065">
    <property type="component" value="Unassembled WGS sequence"/>
</dbReference>
<dbReference type="EMBL" id="CZVU01000007">
    <property type="protein sequence ID" value="CUS97470.1"/>
    <property type="molecule type" value="Genomic_DNA"/>
</dbReference>
<protein>
    <recommendedName>
        <fullName evidence="3">Coenzyme PQQ synthesis protein D (PqqD)</fullName>
    </recommendedName>
</protein>
<dbReference type="AlphaFoldDB" id="A0A656D420"/>